<gene>
    <name evidence="2" type="ORF">EUX98_g1886</name>
</gene>
<dbReference type="EMBL" id="SGPM01000025">
    <property type="protein sequence ID" value="THH32271.1"/>
    <property type="molecule type" value="Genomic_DNA"/>
</dbReference>
<comment type="caution">
    <text evidence="2">The sequence shown here is derived from an EMBL/GenBank/DDBJ whole genome shotgun (WGS) entry which is preliminary data.</text>
</comment>
<sequence>MYIARLLVGGDDSPLPIRNTYVGLQDLYAAGKSNTSTYPPIENRPRVDAQVSVTEPKKVFPVDRLRWLTTLGRMSPPDLRLHVTNDIHTIVQFRVIDFGMENCQLAIRLPPREIQLPEPFVFPIGINALHLEVCELEAPKALDIFKLSYATRPKCVKPLGTLVVSPGGEAKLPEFPCEWSEHHAFEISCAKESPACMLDVRATQYDTWGAFMYQHQTV</sequence>
<feature type="domain" description="Ubiquitin 3 binding protein But2 C-terminal" evidence="1">
    <location>
        <begin position="82"/>
        <end position="191"/>
    </location>
</feature>
<organism evidence="2 3">
    <name type="scientific">Antrodiella citrinella</name>
    <dbReference type="NCBI Taxonomy" id="2447956"/>
    <lineage>
        <taxon>Eukaryota</taxon>
        <taxon>Fungi</taxon>
        <taxon>Dikarya</taxon>
        <taxon>Basidiomycota</taxon>
        <taxon>Agaricomycotina</taxon>
        <taxon>Agaricomycetes</taxon>
        <taxon>Polyporales</taxon>
        <taxon>Steccherinaceae</taxon>
        <taxon>Antrodiella</taxon>
    </lineage>
</organism>
<dbReference type="Proteomes" id="UP000308730">
    <property type="component" value="Unassembled WGS sequence"/>
</dbReference>
<dbReference type="Pfam" id="PF09792">
    <property type="entry name" value="But2"/>
    <property type="match status" value="1"/>
</dbReference>
<evidence type="ECO:0000313" key="2">
    <source>
        <dbReference type="EMBL" id="THH32271.1"/>
    </source>
</evidence>
<protein>
    <recommendedName>
        <fullName evidence="1">Ubiquitin 3 binding protein But2 C-terminal domain-containing protein</fullName>
    </recommendedName>
</protein>
<dbReference type="OrthoDB" id="61113at2759"/>
<dbReference type="InterPro" id="IPR018620">
    <property type="entry name" value="Ubiquitin3-bd_protein_But2_C"/>
</dbReference>
<keyword evidence="3" id="KW-1185">Reference proteome</keyword>
<proteinExistence type="predicted"/>
<reference evidence="2 3" key="1">
    <citation type="submission" date="2019-02" db="EMBL/GenBank/DDBJ databases">
        <title>Genome sequencing of the rare red list fungi Antrodiella citrinella (Flaviporus citrinellus).</title>
        <authorList>
            <person name="Buettner E."/>
            <person name="Kellner H."/>
        </authorList>
    </citation>
    <scope>NUCLEOTIDE SEQUENCE [LARGE SCALE GENOMIC DNA]</scope>
    <source>
        <strain evidence="2 3">DSM 108506</strain>
    </source>
</reference>
<name>A0A4S4N396_9APHY</name>
<accession>A0A4S4N396</accession>
<evidence type="ECO:0000313" key="3">
    <source>
        <dbReference type="Proteomes" id="UP000308730"/>
    </source>
</evidence>
<dbReference type="AlphaFoldDB" id="A0A4S4N396"/>
<evidence type="ECO:0000259" key="1">
    <source>
        <dbReference type="Pfam" id="PF09792"/>
    </source>
</evidence>